<comment type="pathway">
    <text evidence="2">Siderophore biosynthesis.</text>
</comment>
<evidence type="ECO:0000256" key="5">
    <source>
        <dbReference type="ARBA" id="ARBA00022827"/>
    </source>
</evidence>
<dbReference type="GO" id="GO:0004497">
    <property type="term" value="F:monooxygenase activity"/>
    <property type="evidence" value="ECO:0007669"/>
    <property type="project" value="UniProtKB-KW"/>
</dbReference>
<keyword evidence="7" id="KW-0560">Oxidoreductase</keyword>
<evidence type="ECO:0000256" key="1">
    <source>
        <dbReference type="ARBA" id="ARBA00001974"/>
    </source>
</evidence>
<keyword evidence="5" id="KW-0274">FAD</keyword>
<keyword evidence="4" id="KW-0285">Flavoprotein</keyword>
<protein>
    <submittedName>
        <fullName evidence="8">L-ornithine 5-monooxygenase MbaA</fullName>
    </submittedName>
</protein>
<keyword evidence="8" id="KW-0503">Monooxygenase</keyword>
<accession>A0A0C4WU38</accession>
<dbReference type="AlphaFoldDB" id="A0A0C4WU38"/>
<gene>
    <name evidence="8" type="ORF">Achr_38990</name>
</gene>
<dbReference type="InterPro" id="IPR036188">
    <property type="entry name" value="FAD/NAD-bd_sf"/>
</dbReference>
<dbReference type="STRING" id="1328314.Achr_38990"/>
<dbReference type="RefSeq" id="WP_039806874.1">
    <property type="nucleotide sequence ID" value="NZ_CP010415.1"/>
</dbReference>
<evidence type="ECO:0000256" key="7">
    <source>
        <dbReference type="ARBA" id="ARBA00023002"/>
    </source>
</evidence>
<evidence type="ECO:0000256" key="3">
    <source>
        <dbReference type="ARBA" id="ARBA00007588"/>
    </source>
</evidence>
<sequence length="433" mass="48800">MSIETLEYDMIGVGFGPANLAIAIALEEDSRTRESGLRYCFLDSKPAFEWHGGMLLENSRMQISFLKDLATLRNPASRFTFVNYLHEKQRLLPFINLGTFSPSRIEYNDYLRWAAAHFDEHVHYGEQVIAVEGVEERGEVQRLRVVSRLADGRTRTRLTRNLVVGIGAQAAIPELFAGLQGESRLIHSSQYLERIGQCCPEREGRYRVAVLGSGQSAAEIYSDLAGRYPQAEISLVMRAQAMRPADDSPFVNEIFDPAFTDVVYRQPQPVRRQLIRSLSHTNYSVVNLDLIESIYQDLYQQKVVGSEQRRLLANRQIQAVAASTGGMRLSLRDTQSGGEELCEFDLLVLATGYRRDAHWRLLEGIERHLQEAELERSYRLPTRPGFQPNIFLQGCCEDSHGLSDTLLSVVAVRSQEVADALLEACCQPQVACA</sequence>
<comment type="similarity">
    <text evidence="3">Belongs to the lysine N(6)-hydroxylase/L-ornithine N(5)-oxygenase family.</text>
</comment>
<evidence type="ECO:0000313" key="9">
    <source>
        <dbReference type="Proteomes" id="UP000068210"/>
    </source>
</evidence>
<organism evidence="8 9">
    <name type="scientific">Azotobacter chroococcum NCIMB 8003</name>
    <dbReference type="NCBI Taxonomy" id="1328314"/>
    <lineage>
        <taxon>Bacteria</taxon>
        <taxon>Pseudomonadati</taxon>
        <taxon>Pseudomonadota</taxon>
        <taxon>Gammaproteobacteria</taxon>
        <taxon>Pseudomonadales</taxon>
        <taxon>Pseudomonadaceae</taxon>
        <taxon>Azotobacter</taxon>
    </lineage>
</organism>
<dbReference type="PANTHER" id="PTHR42802">
    <property type="entry name" value="MONOOXYGENASE"/>
    <property type="match status" value="1"/>
</dbReference>
<dbReference type="Pfam" id="PF13434">
    <property type="entry name" value="Lys_Orn_oxgnase"/>
    <property type="match status" value="1"/>
</dbReference>
<dbReference type="EMBL" id="CP010415">
    <property type="protein sequence ID" value="AJE23285.1"/>
    <property type="molecule type" value="Genomic_DNA"/>
</dbReference>
<dbReference type="GO" id="GO:0006879">
    <property type="term" value="P:intracellular iron ion homeostasis"/>
    <property type="evidence" value="ECO:0007669"/>
    <property type="project" value="TreeGrafter"/>
</dbReference>
<keyword evidence="6" id="KW-0521">NADP</keyword>
<dbReference type="Gene3D" id="3.50.50.60">
    <property type="entry name" value="FAD/NAD(P)-binding domain"/>
    <property type="match status" value="1"/>
</dbReference>
<keyword evidence="9" id="KW-1185">Reference proteome</keyword>
<evidence type="ECO:0000256" key="6">
    <source>
        <dbReference type="ARBA" id="ARBA00022857"/>
    </source>
</evidence>
<dbReference type="InterPro" id="IPR025700">
    <property type="entry name" value="Lys/Orn_oxygenase"/>
</dbReference>
<dbReference type="HOGENOM" id="CLU_020931_2_0_6"/>
<dbReference type="KEGG" id="acx:Achr_38990"/>
<dbReference type="PANTHER" id="PTHR42802:SF1">
    <property type="entry name" value="L-ORNITHINE N(5)-MONOOXYGENASE"/>
    <property type="match status" value="1"/>
</dbReference>
<reference evidence="8 9" key="1">
    <citation type="journal article" date="2015" name="PLoS ONE">
        <title>Azotobacter Genomes: The Genome of Azotobacter chroococcum NCIMB 8003 (ATCC 4412).</title>
        <authorList>
            <person name="Robson R.L."/>
            <person name="Jones R."/>
            <person name="Robson R.M."/>
            <person name="Schwartz A."/>
            <person name="Richardson T.H."/>
        </authorList>
    </citation>
    <scope>NUCLEOTIDE SEQUENCE [LARGE SCALE GENOMIC DNA]</scope>
    <source>
        <strain evidence="8 9">NCIMB 8003</strain>
    </source>
</reference>
<proteinExistence type="inferred from homology"/>
<evidence type="ECO:0000256" key="4">
    <source>
        <dbReference type="ARBA" id="ARBA00022630"/>
    </source>
</evidence>
<name>A0A0C4WU38_9GAMM</name>
<dbReference type="Proteomes" id="UP000068210">
    <property type="component" value="Chromosome"/>
</dbReference>
<evidence type="ECO:0000256" key="2">
    <source>
        <dbReference type="ARBA" id="ARBA00004924"/>
    </source>
</evidence>
<comment type="cofactor">
    <cofactor evidence="1">
        <name>FAD</name>
        <dbReference type="ChEBI" id="CHEBI:57692"/>
    </cofactor>
</comment>
<dbReference type="SUPFAM" id="SSF51905">
    <property type="entry name" value="FAD/NAD(P)-binding domain"/>
    <property type="match status" value="2"/>
</dbReference>
<evidence type="ECO:0000313" key="8">
    <source>
        <dbReference type="EMBL" id="AJE23285.1"/>
    </source>
</evidence>